<keyword evidence="2" id="KW-1185">Reference proteome</keyword>
<gene>
    <name evidence="1" type="ORF">BJ970_004395</name>
</gene>
<organism evidence="1 2">
    <name type="scientific">Saccharopolyspora phatthalungensis</name>
    <dbReference type="NCBI Taxonomy" id="664693"/>
    <lineage>
        <taxon>Bacteria</taxon>
        <taxon>Bacillati</taxon>
        <taxon>Actinomycetota</taxon>
        <taxon>Actinomycetes</taxon>
        <taxon>Pseudonocardiales</taxon>
        <taxon>Pseudonocardiaceae</taxon>
        <taxon>Saccharopolyspora</taxon>
    </lineage>
</organism>
<evidence type="ECO:0000313" key="1">
    <source>
        <dbReference type="EMBL" id="MBB5156861.1"/>
    </source>
</evidence>
<accession>A0A840QAR4</accession>
<name>A0A840QAR4_9PSEU</name>
<comment type="caution">
    <text evidence="1">The sequence shown here is derived from an EMBL/GenBank/DDBJ whole genome shotgun (WGS) entry which is preliminary data.</text>
</comment>
<dbReference type="RefSeq" id="WP_184727915.1">
    <property type="nucleotide sequence ID" value="NZ_JACHIW010000001.1"/>
</dbReference>
<dbReference type="EMBL" id="JACHIW010000001">
    <property type="protein sequence ID" value="MBB5156861.1"/>
    <property type="molecule type" value="Genomic_DNA"/>
</dbReference>
<sequence length="84" mass="9193">MRTELEARQAGYVLAVACDASITTAAGRMRADEMVSMLPKLASQRLSASRSGKGHRYLRLAWTDIPTLALEQTAPALAQQARYQ</sequence>
<dbReference type="AlphaFoldDB" id="A0A840QAR4"/>
<proteinExistence type="predicted"/>
<dbReference type="Proteomes" id="UP000584374">
    <property type="component" value="Unassembled WGS sequence"/>
</dbReference>
<protein>
    <submittedName>
        <fullName evidence="1">Uncharacterized protein</fullName>
    </submittedName>
</protein>
<evidence type="ECO:0000313" key="2">
    <source>
        <dbReference type="Proteomes" id="UP000584374"/>
    </source>
</evidence>
<reference evidence="1 2" key="1">
    <citation type="submission" date="2020-08" db="EMBL/GenBank/DDBJ databases">
        <title>Sequencing the genomes of 1000 actinobacteria strains.</title>
        <authorList>
            <person name="Klenk H.-P."/>
        </authorList>
    </citation>
    <scope>NUCLEOTIDE SEQUENCE [LARGE SCALE GENOMIC DNA]</scope>
    <source>
        <strain evidence="1 2">DSM 45584</strain>
    </source>
</reference>